<evidence type="ECO:0000313" key="2">
    <source>
        <dbReference type="Proteomes" id="UP000269396"/>
    </source>
</evidence>
<protein>
    <submittedName>
        <fullName evidence="1">Uncharacterized protein</fullName>
    </submittedName>
</protein>
<proteinExistence type="predicted"/>
<dbReference type="AlphaFoldDB" id="A0A183PN03"/>
<sequence>MIAGNLVPKEIKSSEFGQRVNKCMIIVSECTTTVESGDVTQATIHGKCMWLRIS</sequence>
<name>A0A183PN03_9TREM</name>
<keyword evidence="2" id="KW-1185">Reference proteome</keyword>
<accession>A0A183PN03</accession>
<organism evidence="1 2">
    <name type="scientific">Schistosoma mattheei</name>
    <dbReference type="NCBI Taxonomy" id="31246"/>
    <lineage>
        <taxon>Eukaryota</taxon>
        <taxon>Metazoa</taxon>
        <taxon>Spiralia</taxon>
        <taxon>Lophotrochozoa</taxon>
        <taxon>Platyhelminthes</taxon>
        <taxon>Trematoda</taxon>
        <taxon>Digenea</taxon>
        <taxon>Strigeidida</taxon>
        <taxon>Schistosomatoidea</taxon>
        <taxon>Schistosomatidae</taxon>
        <taxon>Schistosoma</taxon>
    </lineage>
</organism>
<dbReference type="Proteomes" id="UP000269396">
    <property type="component" value="Unassembled WGS sequence"/>
</dbReference>
<dbReference type="EMBL" id="UZAL01036236">
    <property type="protein sequence ID" value="VDP69379.1"/>
    <property type="molecule type" value="Genomic_DNA"/>
</dbReference>
<evidence type="ECO:0000313" key="1">
    <source>
        <dbReference type="EMBL" id="VDP69379.1"/>
    </source>
</evidence>
<reference evidence="1 2" key="1">
    <citation type="submission" date="2018-11" db="EMBL/GenBank/DDBJ databases">
        <authorList>
            <consortium name="Pathogen Informatics"/>
        </authorList>
    </citation>
    <scope>NUCLEOTIDE SEQUENCE [LARGE SCALE GENOMIC DNA]</scope>
    <source>
        <strain>Denwood</strain>
        <strain evidence="2">Zambia</strain>
    </source>
</reference>
<gene>
    <name evidence="1" type="ORF">SMTD_LOCUS15741</name>
</gene>